<keyword evidence="1" id="KW-0472">Membrane</keyword>
<organism evidence="2 3">
    <name type="scientific">Trichinella pseudospiralis</name>
    <name type="common">Parasitic roundworm</name>
    <dbReference type="NCBI Taxonomy" id="6337"/>
    <lineage>
        <taxon>Eukaryota</taxon>
        <taxon>Metazoa</taxon>
        <taxon>Ecdysozoa</taxon>
        <taxon>Nematoda</taxon>
        <taxon>Enoplea</taxon>
        <taxon>Dorylaimia</taxon>
        <taxon>Trichinellida</taxon>
        <taxon>Trichinellidae</taxon>
        <taxon>Trichinella</taxon>
    </lineage>
</organism>
<evidence type="ECO:0000313" key="3">
    <source>
        <dbReference type="Proteomes" id="UP000054995"/>
    </source>
</evidence>
<keyword evidence="1" id="KW-1133">Transmembrane helix</keyword>
<name>A0A0V1FJG4_TRIPS</name>
<evidence type="ECO:0000256" key="1">
    <source>
        <dbReference type="SAM" id="Phobius"/>
    </source>
</evidence>
<accession>A0A0V1FJG4</accession>
<keyword evidence="1" id="KW-0812">Transmembrane</keyword>
<feature type="transmembrane region" description="Helical" evidence="1">
    <location>
        <begin position="6"/>
        <end position="33"/>
    </location>
</feature>
<dbReference type="AlphaFoldDB" id="A0A0V1FJG4"/>
<reference evidence="2 3" key="1">
    <citation type="submission" date="2015-01" db="EMBL/GenBank/DDBJ databases">
        <title>Evolution of Trichinella species and genotypes.</title>
        <authorList>
            <person name="Korhonen P.K."/>
            <person name="Edoardo P."/>
            <person name="Giuseppe L.R."/>
            <person name="Gasser R.B."/>
        </authorList>
    </citation>
    <scope>NUCLEOTIDE SEQUENCE [LARGE SCALE GENOMIC DNA]</scope>
    <source>
        <strain evidence="2">ISS470</strain>
    </source>
</reference>
<keyword evidence="3" id="KW-1185">Reference proteome</keyword>
<comment type="caution">
    <text evidence="2">The sequence shown here is derived from an EMBL/GenBank/DDBJ whole genome shotgun (WGS) entry which is preliminary data.</text>
</comment>
<proteinExistence type="predicted"/>
<evidence type="ECO:0000313" key="2">
    <source>
        <dbReference type="EMBL" id="KRY85921.1"/>
    </source>
</evidence>
<dbReference type="Proteomes" id="UP000054995">
    <property type="component" value="Unassembled WGS sequence"/>
</dbReference>
<gene>
    <name evidence="2" type="ORF">T4D_1252</name>
</gene>
<dbReference type="EMBL" id="JYDT01000080">
    <property type="protein sequence ID" value="KRY85921.1"/>
    <property type="molecule type" value="Genomic_DNA"/>
</dbReference>
<protein>
    <submittedName>
        <fullName evidence="2">Uncharacterized protein</fullName>
    </submittedName>
</protein>
<sequence length="93" mass="10778">MQRELITTFFSFVLIGILIDLFFLSYSASLHLYCFDIVKTMLNACLLRAAEYEFLILHFVLDVLLFCSINNEPFLLIDGPLEMKPNLIEAQHC</sequence>